<evidence type="ECO:0000256" key="6">
    <source>
        <dbReference type="ARBA" id="ARBA00022840"/>
    </source>
</evidence>
<evidence type="ECO:0000256" key="8">
    <source>
        <dbReference type="HAMAP-Rule" id="MF_01161"/>
    </source>
</evidence>
<evidence type="ECO:0000313" key="10">
    <source>
        <dbReference type="EMBL" id="MTU43234.1"/>
    </source>
</evidence>
<dbReference type="PANTHER" id="PTHR43033:SF1">
    <property type="entry name" value="TRNA(ILE)-LYSIDINE SYNTHASE-RELATED"/>
    <property type="match status" value="1"/>
</dbReference>
<dbReference type="Gene3D" id="1.20.59.20">
    <property type="match status" value="1"/>
</dbReference>
<comment type="subcellular location">
    <subcellularLocation>
        <location evidence="1 8">Cytoplasm</location>
    </subcellularLocation>
</comment>
<dbReference type="Pfam" id="PF11734">
    <property type="entry name" value="TilS_C"/>
    <property type="match status" value="1"/>
</dbReference>
<dbReference type="AlphaFoldDB" id="A0A6I3S0X5"/>
<dbReference type="NCBIfam" id="TIGR02433">
    <property type="entry name" value="lysidine_TilS_C"/>
    <property type="match status" value="1"/>
</dbReference>
<comment type="function">
    <text evidence="8">Ligates lysine onto the cytidine present at position 34 of the AUA codon-specific tRNA(Ile) that contains the anticodon CAU, in an ATP-dependent manner. Cytidine is converted to lysidine, thus changing the amino acid specificity of the tRNA from methionine to isoleucine.</text>
</comment>
<dbReference type="InterPro" id="IPR012795">
    <property type="entry name" value="tRNA_Ile_lys_synt_N"/>
</dbReference>
<dbReference type="SMART" id="SM00977">
    <property type="entry name" value="TilS_C"/>
    <property type="match status" value="1"/>
</dbReference>
<dbReference type="GO" id="GO:0032267">
    <property type="term" value="F:tRNA(Ile)-lysidine synthase activity"/>
    <property type="evidence" value="ECO:0007669"/>
    <property type="project" value="UniProtKB-EC"/>
</dbReference>
<dbReference type="EMBL" id="WNCL01000015">
    <property type="protein sequence ID" value="MTU43234.1"/>
    <property type="molecule type" value="Genomic_DNA"/>
</dbReference>
<name>A0A6I3S0X5_9BURK</name>
<keyword evidence="6 8" id="KW-0067">ATP-binding</keyword>
<dbReference type="Gene3D" id="3.40.50.620">
    <property type="entry name" value="HUPs"/>
    <property type="match status" value="1"/>
</dbReference>
<dbReference type="SUPFAM" id="SSF56037">
    <property type="entry name" value="PheT/TilS domain"/>
    <property type="match status" value="1"/>
</dbReference>
<dbReference type="HAMAP" id="MF_01161">
    <property type="entry name" value="tRNA_Ile_lys_synt"/>
    <property type="match status" value="1"/>
</dbReference>
<feature type="domain" description="Lysidine-tRNA(Ile) synthetase C-terminal" evidence="9">
    <location>
        <begin position="396"/>
        <end position="470"/>
    </location>
</feature>
<gene>
    <name evidence="8 10" type="primary">tilS</name>
    <name evidence="10" type="ORF">GMD42_06285</name>
</gene>
<organism evidence="10 11">
    <name type="scientific">Parasutterella excrementihominis</name>
    <dbReference type="NCBI Taxonomy" id="487175"/>
    <lineage>
        <taxon>Bacteria</taxon>
        <taxon>Pseudomonadati</taxon>
        <taxon>Pseudomonadota</taxon>
        <taxon>Betaproteobacteria</taxon>
        <taxon>Burkholderiales</taxon>
        <taxon>Sutterellaceae</taxon>
        <taxon>Parasutterella</taxon>
    </lineage>
</organism>
<evidence type="ECO:0000259" key="9">
    <source>
        <dbReference type="SMART" id="SM00977"/>
    </source>
</evidence>
<protein>
    <recommendedName>
        <fullName evidence="8">tRNA(Ile)-lysidine synthase</fullName>
        <ecNumber evidence="8">6.3.4.19</ecNumber>
    </recommendedName>
    <alternativeName>
        <fullName evidence="8">tRNA(Ile)-2-lysyl-cytidine synthase</fullName>
    </alternativeName>
    <alternativeName>
        <fullName evidence="8">tRNA(Ile)-lysidine synthetase</fullName>
    </alternativeName>
</protein>
<dbReference type="GO" id="GO:0005737">
    <property type="term" value="C:cytoplasm"/>
    <property type="evidence" value="ECO:0007669"/>
    <property type="project" value="UniProtKB-SubCell"/>
</dbReference>
<evidence type="ECO:0000256" key="7">
    <source>
        <dbReference type="ARBA" id="ARBA00048539"/>
    </source>
</evidence>
<keyword evidence="3 8" id="KW-0436">Ligase</keyword>
<comment type="caution">
    <text evidence="10">The sequence shown here is derived from an EMBL/GenBank/DDBJ whole genome shotgun (WGS) entry which is preliminary data.</text>
</comment>
<comment type="catalytic activity">
    <reaction evidence="7 8">
        <text>cytidine(34) in tRNA(Ile2) + L-lysine + ATP = lysidine(34) in tRNA(Ile2) + AMP + diphosphate + H(+)</text>
        <dbReference type="Rhea" id="RHEA:43744"/>
        <dbReference type="Rhea" id="RHEA-COMP:10625"/>
        <dbReference type="Rhea" id="RHEA-COMP:10670"/>
        <dbReference type="ChEBI" id="CHEBI:15378"/>
        <dbReference type="ChEBI" id="CHEBI:30616"/>
        <dbReference type="ChEBI" id="CHEBI:32551"/>
        <dbReference type="ChEBI" id="CHEBI:33019"/>
        <dbReference type="ChEBI" id="CHEBI:82748"/>
        <dbReference type="ChEBI" id="CHEBI:83665"/>
        <dbReference type="ChEBI" id="CHEBI:456215"/>
        <dbReference type="EC" id="6.3.4.19"/>
    </reaction>
</comment>
<dbReference type="GO" id="GO:0006400">
    <property type="term" value="P:tRNA modification"/>
    <property type="evidence" value="ECO:0007669"/>
    <property type="project" value="UniProtKB-UniRule"/>
</dbReference>
<evidence type="ECO:0000256" key="3">
    <source>
        <dbReference type="ARBA" id="ARBA00022598"/>
    </source>
</evidence>
<evidence type="ECO:0000256" key="5">
    <source>
        <dbReference type="ARBA" id="ARBA00022741"/>
    </source>
</evidence>
<dbReference type="Pfam" id="PF01171">
    <property type="entry name" value="ATP_bind_3"/>
    <property type="match status" value="1"/>
</dbReference>
<dbReference type="Proteomes" id="UP000462362">
    <property type="component" value="Unassembled WGS sequence"/>
</dbReference>
<keyword evidence="5 8" id="KW-0547">Nucleotide-binding</keyword>
<comment type="domain">
    <text evidence="8">The N-terminal region contains the highly conserved SGGXDS motif, predicted to be a P-loop motif involved in ATP binding.</text>
</comment>
<dbReference type="InterPro" id="IPR012094">
    <property type="entry name" value="tRNA_Ile_lys_synt"/>
</dbReference>
<proteinExistence type="inferred from homology"/>
<dbReference type="InterPro" id="IPR015262">
    <property type="entry name" value="tRNA_Ile_lys_synt_subst-bd"/>
</dbReference>
<feature type="binding site" evidence="8">
    <location>
        <begin position="55"/>
        <end position="60"/>
    </location>
    <ligand>
        <name>ATP</name>
        <dbReference type="ChEBI" id="CHEBI:30616"/>
    </ligand>
</feature>
<dbReference type="RefSeq" id="WP_155165236.1">
    <property type="nucleotide sequence ID" value="NZ_DBGEHT010000155.1"/>
</dbReference>
<dbReference type="EC" id="6.3.4.19" evidence="8"/>
<evidence type="ECO:0000256" key="1">
    <source>
        <dbReference type="ARBA" id="ARBA00004496"/>
    </source>
</evidence>
<dbReference type="InterPro" id="IPR012796">
    <property type="entry name" value="Lysidine-tRNA-synth_C"/>
</dbReference>
<sequence>MPKSKNNPSEKKTVRGITTRVRTALENTARQLQLSADGLPIASGEKPINVIVAFSGGLDSSVLLYAVSQLKGKSYGEITAVHVHHGLSKHANEWAEFCEERAKKCGVRFVLRKVTVPSGGAGFEAEARQLRYEVLEEEARKVAADAILTAHHLDDQLETFFIQWMRGSGPAGLAAMPPLLRKDGCTIMRPLLGFQRTELERFAEIRGIKWVEDESNEDTKYLRNAIRHNIIPELEKIRPGFKTAAARSIELIAEAAETLCDVAEDDFNQASENDGKYLRIDDFLALPAGRRARVLRLWLDRVGFKPLPRTRLLEMIRQIKETTKQSVCLMFSDGLEIRKYGSRLMVTEHEKPESEAEIIVEWHGEPEIDLPQYNGKLVFTPAEEGFNEGYLKAQPLSIRRRSGGEKIKIHKFRPRKALKMLFQEAGIPEFERKNLPLVWRGKTLIYVGGVGSEVREQVDDDGTPRYKIEFIKNPGLFS</sequence>
<keyword evidence="4 8" id="KW-0819">tRNA processing</keyword>
<evidence type="ECO:0000256" key="4">
    <source>
        <dbReference type="ARBA" id="ARBA00022694"/>
    </source>
</evidence>
<evidence type="ECO:0000313" key="11">
    <source>
        <dbReference type="Proteomes" id="UP000462362"/>
    </source>
</evidence>
<dbReference type="Pfam" id="PF09179">
    <property type="entry name" value="TilS"/>
    <property type="match status" value="1"/>
</dbReference>
<dbReference type="SUPFAM" id="SSF82829">
    <property type="entry name" value="MesJ substrate recognition domain-like"/>
    <property type="match status" value="1"/>
</dbReference>
<comment type="similarity">
    <text evidence="8">Belongs to the tRNA(Ile)-lysidine synthase family.</text>
</comment>
<dbReference type="NCBIfam" id="TIGR02432">
    <property type="entry name" value="lysidine_TilS_N"/>
    <property type="match status" value="1"/>
</dbReference>
<evidence type="ECO:0000256" key="2">
    <source>
        <dbReference type="ARBA" id="ARBA00022490"/>
    </source>
</evidence>
<accession>A0A6I3S0X5</accession>
<dbReference type="PANTHER" id="PTHR43033">
    <property type="entry name" value="TRNA(ILE)-LYSIDINE SYNTHASE-RELATED"/>
    <property type="match status" value="1"/>
</dbReference>
<keyword evidence="2 8" id="KW-0963">Cytoplasm</keyword>
<dbReference type="InterPro" id="IPR011063">
    <property type="entry name" value="TilS/TtcA_N"/>
</dbReference>
<dbReference type="SUPFAM" id="SSF52402">
    <property type="entry name" value="Adenine nucleotide alpha hydrolases-like"/>
    <property type="match status" value="1"/>
</dbReference>
<dbReference type="GO" id="GO:0005524">
    <property type="term" value="F:ATP binding"/>
    <property type="evidence" value="ECO:0007669"/>
    <property type="project" value="UniProtKB-UniRule"/>
</dbReference>
<dbReference type="InterPro" id="IPR014729">
    <property type="entry name" value="Rossmann-like_a/b/a_fold"/>
</dbReference>
<reference evidence="10 11" key="1">
    <citation type="journal article" date="2019" name="Nat. Med.">
        <title>A library of human gut bacterial isolates paired with longitudinal multiomics data enables mechanistic microbiome research.</title>
        <authorList>
            <person name="Poyet M."/>
            <person name="Groussin M."/>
            <person name="Gibbons S.M."/>
            <person name="Avila-Pacheco J."/>
            <person name="Jiang X."/>
            <person name="Kearney S.M."/>
            <person name="Perrotta A.R."/>
            <person name="Berdy B."/>
            <person name="Zhao S."/>
            <person name="Lieberman T.D."/>
            <person name="Swanson P.K."/>
            <person name="Smith M."/>
            <person name="Roesemann S."/>
            <person name="Alexander J.E."/>
            <person name="Rich S.A."/>
            <person name="Livny J."/>
            <person name="Vlamakis H."/>
            <person name="Clish C."/>
            <person name="Bullock K."/>
            <person name="Deik A."/>
            <person name="Scott J."/>
            <person name="Pierce K.A."/>
            <person name="Xavier R.J."/>
            <person name="Alm E.J."/>
        </authorList>
    </citation>
    <scope>NUCLEOTIDE SEQUENCE [LARGE SCALE GENOMIC DNA]</scope>
    <source>
        <strain evidence="10 11">BIOML-A2</strain>
    </source>
</reference>
<dbReference type="CDD" id="cd01992">
    <property type="entry name" value="TilS_N"/>
    <property type="match status" value="1"/>
</dbReference>